<gene>
    <name evidence="4" type="ORF">GQ607_010655</name>
</gene>
<dbReference type="GO" id="GO:0045944">
    <property type="term" value="P:positive regulation of transcription by RNA polymerase II"/>
    <property type="evidence" value="ECO:0007669"/>
    <property type="project" value="TreeGrafter"/>
</dbReference>
<proteinExistence type="predicted"/>
<dbReference type="GO" id="GO:0005634">
    <property type="term" value="C:nucleus"/>
    <property type="evidence" value="ECO:0007669"/>
    <property type="project" value="UniProtKB-SubCell"/>
</dbReference>
<dbReference type="AlphaFoldDB" id="A0A8H3WAC1"/>
<dbReference type="EMBL" id="WOWK01000064">
    <property type="protein sequence ID" value="KAF0322152.1"/>
    <property type="molecule type" value="Genomic_DNA"/>
</dbReference>
<dbReference type="PANTHER" id="PTHR37534:SF51">
    <property type="entry name" value="ACRIFLAVINE SENSITIVITY CONTROL PROTEIN ACR-2"/>
    <property type="match status" value="1"/>
</dbReference>
<dbReference type="InterPro" id="IPR001138">
    <property type="entry name" value="Zn2Cys6_DnaBD"/>
</dbReference>
<evidence type="ECO:0000256" key="1">
    <source>
        <dbReference type="ARBA" id="ARBA00004123"/>
    </source>
</evidence>
<reference evidence="4 5" key="1">
    <citation type="submission" date="2019-12" db="EMBL/GenBank/DDBJ databases">
        <title>A genome sequence resource for the geographically widespread anthracnose pathogen Colletotrichum asianum.</title>
        <authorList>
            <person name="Meng Y."/>
        </authorList>
    </citation>
    <scope>NUCLEOTIDE SEQUENCE [LARGE SCALE GENOMIC DNA]</scope>
    <source>
        <strain evidence="4 5">ICMP 18580</strain>
    </source>
</reference>
<sequence length="576" mass="62132">MSLGPQCWRCRKRRLRCDSSLPSCLKCALASVSCPGYAPTRPIAWRNPLLLTSHGIVRVRENGAHEKAGLGRASVMGIVCRAPRSVRSEVELRIAADAIEYCGYSSLPTYLDHIPPGGTDGFCTDNLHVAPDLVPYATERSPYQISPSEIGELAEYVRKSYISIAALHRFVSGEPAGVAGPRGMVRSAAPTPEGSDISELMAAGDFKSVHFASQAAAIRALSEELGKHQADQNGAGAGPEILLGIMLMLSSQIQYSAYAPWQAHIHGAWSLIAAQGGMEVLAKANTDLCRVLQQVAVVDIFGMSTHCLTEASAKTVLSRYTCYAMIFDESMVEIANPWTLMPNGLARTINQINMLRAENLLLPSIESRTQGLLAVLEFLDAASPDAWATEVATNATVWLAPGRLSDDVETRTAWTALMTAFLNATVLYAINSLAGLGETSLRAVASSQDLMSSLVWRESAAYDALMSSIRILFDQRAQRRETQDLKSDPPATSAGLLHKFVIWPMVVGGIQAAFVRRDDEAAGYLCSGMQSIGEELGTVSMIDGARLVEKLGQAHRNGDEPTSWDALFDGAPLFLM</sequence>
<dbReference type="SMART" id="SM00066">
    <property type="entry name" value="GAL4"/>
    <property type="match status" value="1"/>
</dbReference>
<comment type="subcellular location">
    <subcellularLocation>
        <location evidence="1">Nucleus</location>
    </subcellularLocation>
</comment>
<evidence type="ECO:0000259" key="3">
    <source>
        <dbReference type="PROSITE" id="PS50048"/>
    </source>
</evidence>
<evidence type="ECO:0000313" key="4">
    <source>
        <dbReference type="EMBL" id="KAF0322152.1"/>
    </source>
</evidence>
<keyword evidence="2" id="KW-0539">Nucleus</keyword>
<dbReference type="SUPFAM" id="SSF57701">
    <property type="entry name" value="Zn2/Cys6 DNA-binding domain"/>
    <property type="match status" value="1"/>
</dbReference>
<dbReference type="Gene3D" id="4.10.240.10">
    <property type="entry name" value="Zn(2)-C6 fungal-type DNA-binding domain"/>
    <property type="match status" value="1"/>
</dbReference>
<dbReference type="GO" id="GO:0000976">
    <property type="term" value="F:transcription cis-regulatory region binding"/>
    <property type="evidence" value="ECO:0007669"/>
    <property type="project" value="TreeGrafter"/>
</dbReference>
<comment type="caution">
    <text evidence="4">The sequence shown here is derived from an EMBL/GenBank/DDBJ whole genome shotgun (WGS) entry which is preliminary data.</text>
</comment>
<dbReference type="GO" id="GO:0000981">
    <property type="term" value="F:DNA-binding transcription factor activity, RNA polymerase II-specific"/>
    <property type="evidence" value="ECO:0007669"/>
    <property type="project" value="InterPro"/>
</dbReference>
<dbReference type="Pfam" id="PF00172">
    <property type="entry name" value="Zn_clus"/>
    <property type="match status" value="1"/>
</dbReference>
<dbReference type="Pfam" id="PF11951">
    <property type="entry name" value="Fungal_trans_2"/>
    <property type="match status" value="1"/>
</dbReference>
<dbReference type="InterPro" id="IPR021858">
    <property type="entry name" value="Fun_TF"/>
</dbReference>
<protein>
    <recommendedName>
        <fullName evidence="3">Zn(2)-C6 fungal-type domain-containing protein</fullName>
    </recommendedName>
</protein>
<feature type="domain" description="Zn(2)-C6 fungal-type" evidence="3">
    <location>
        <begin position="6"/>
        <end position="34"/>
    </location>
</feature>
<organism evidence="4 5">
    <name type="scientific">Colletotrichum asianum</name>
    <dbReference type="NCBI Taxonomy" id="702518"/>
    <lineage>
        <taxon>Eukaryota</taxon>
        <taxon>Fungi</taxon>
        <taxon>Dikarya</taxon>
        <taxon>Ascomycota</taxon>
        <taxon>Pezizomycotina</taxon>
        <taxon>Sordariomycetes</taxon>
        <taxon>Hypocreomycetidae</taxon>
        <taxon>Glomerellales</taxon>
        <taxon>Glomerellaceae</taxon>
        <taxon>Colletotrichum</taxon>
        <taxon>Colletotrichum gloeosporioides species complex</taxon>
    </lineage>
</organism>
<dbReference type="PANTHER" id="PTHR37534">
    <property type="entry name" value="TRANSCRIPTIONAL ACTIVATOR PROTEIN UGA3"/>
    <property type="match status" value="1"/>
</dbReference>
<dbReference type="PROSITE" id="PS50048">
    <property type="entry name" value="ZN2_CY6_FUNGAL_2"/>
    <property type="match status" value="1"/>
</dbReference>
<dbReference type="CDD" id="cd00067">
    <property type="entry name" value="GAL4"/>
    <property type="match status" value="1"/>
</dbReference>
<accession>A0A8H3WAC1</accession>
<dbReference type="OrthoDB" id="5386330at2759"/>
<keyword evidence="5" id="KW-1185">Reference proteome</keyword>
<dbReference type="Proteomes" id="UP000434172">
    <property type="component" value="Unassembled WGS sequence"/>
</dbReference>
<dbReference type="GO" id="GO:0008270">
    <property type="term" value="F:zinc ion binding"/>
    <property type="evidence" value="ECO:0007669"/>
    <property type="project" value="InterPro"/>
</dbReference>
<evidence type="ECO:0000313" key="5">
    <source>
        <dbReference type="Proteomes" id="UP000434172"/>
    </source>
</evidence>
<name>A0A8H3WAC1_9PEZI</name>
<dbReference type="InterPro" id="IPR036864">
    <property type="entry name" value="Zn2-C6_fun-type_DNA-bd_sf"/>
</dbReference>
<evidence type="ECO:0000256" key="2">
    <source>
        <dbReference type="ARBA" id="ARBA00023242"/>
    </source>
</evidence>